<dbReference type="RefSeq" id="WP_044218244.1">
    <property type="nucleotide sequence ID" value="NZ_JRYR02000002.1"/>
</dbReference>
<organism evidence="1 2">
    <name type="scientific">Flammeovirga pacifica</name>
    <dbReference type="NCBI Taxonomy" id="915059"/>
    <lineage>
        <taxon>Bacteria</taxon>
        <taxon>Pseudomonadati</taxon>
        <taxon>Bacteroidota</taxon>
        <taxon>Cytophagia</taxon>
        <taxon>Cytophagales</taxon>
        <taxon>Flammeovirgaceae</taxon>
        <taxon>Flammeovirga</taxon>
    </lineage>
</organism>
<gene>
    <name evidence="1" type="ORF">NH26_20795</name>
</gene>
<name>A0A1S1YSQ1_FLAPC</name>
<dbReference type="Gene3D" id="3.20.20.140">
    <property type="entry name" value="Metal-dependent hydrolases"/>
    <property type="match status" value="1"/>
</dbReference>
<dbReference type="STRING" id="915059.NH26_20795"/>
<dbReference type="Proteomes" id="UP000179797">
    <property type="component" value="Unassembled WGS sequence"/>
</dbReference>
<dbReference type="OrthoDB" id="611177at2"/>
<dbReference type="SUPFAM" id="SSF51556">
    <property type="entry name" value="Metallo-dependent hydrolases"/>
    <property type="match status" value="1"/>
</dbReference>
<protein>
    <recommendedName>
        <fullName evidence="3">Peptidase M19</fullName>
    </recommendedName>
</protein>
<reference evidence="1 2" key="1">
    <citation type="journal article" date="2012" name="Int. J. Syst. Evol. Microbiol.">
        <title>Flammeovirga pacifica sp. nov., isolated from deep-sea sediment.</title>
        <authorList>
            <person name="Xu H."/>
            <person name="Fu Y."/>
            <person name="Yang N."/>
            <person name="Ding Z."/>
            <person name="Lai Q."/>
            <person name="Zeng R."/>
        </authorList>
    </citation>
    <scope>NUCLEOTIDE SEQUENCE [LARGE SCALE GENOMIC DNA]</scope>
    <source>
        <strain evidence="2">DSM 24597 / LMG 26175 / WPAGA1</strain>
    </source>
</reference>
<dbReference type="AlphaFoldDB" id="A0A1S1YSQ1"/>
<evidence type="ECO:0000313" key="2">
    <source>
        <dbReference type="Proteomes" id="UP000179797"/>
    </source>
</evidence>
<accession>A0A1S1YSQ1</accession>
<evidence type="ECO:0008006" key="3">
    <source>
        <dbReference type="Google" id="ProtNLM"/>
    </source>
</evidence>
<evidence type="ECO:0000313" key="1">
    <source>
        <dbReference type="EMBL" id="OHX64050.1"/>
    </source>
</evidence>
<keyword evidence="2" id="KW-1185">Reference proteome</keyword>
<sequence>MRKYADLHLHLALKHLVNKGEKGRANIWDRIPYDTKINKPNRASSDRYDQSDLTSLVENNVKIAVIALHPVEIIAKKSWENRLIGKFIFGFELERLKKWTIDKVNGFSLMNKELAVITGDEGDINTAEILNSTLRNKNLQAKIACTREDILNEEETKLILTIEGAHALSNLPYDASGDELKKEVLKNLQFLQFKRNLPIFALTLCHFANNRMFKQSWALPLPRIVNILPITAKNELQPPKENFNNVGLAVLNQCLNQPLDKRILIDLKHLHIDARKEFYELHIRNEDGSYKAPILASHCGVSGQATFENAGAVPNIKREGKKKKYQRFNPWAINFCDEELKYIMASKGLFGISLDQRILGTANDEYYRNIECHLKTTYTKEVWKKFTKKVRITYIHAAMFLDNLLYAVHKMGKVEAWDIVCIGSDFDGIIDPIDCCPTVAYFTSFEDLLISDFDKLRYEKGDIFIPEGYSIKELIRKVFYENINEFMRNNIHWSPGSIENLLI</sequence>
<proteinExistence type="predicted"/>
<dbReference type="EMBL" id="JRYR02000002">
    <property type="protein sequence ID" value="OHX64050.1"/>
    <property type="molecule type" value="Genomic_DNA"/>
</dbReference>
<dbReference type="InterPro" id="IPR032466">
    <property type="entry name" value="Metal_Hydrolase"/>
</dbReference>
<comment type="caution">
    <text evidence="1">The sequence shown here is derived from an EMBL/GenBank/DDBJ whole genome shotgun (WGS) entry which is preliminary data.</text>
</comment>